<sequence>MALWKCNVLKAEYNNLTGAASAVRRRLDAMPLYGWSPQDAAEVALMAGSAALNAIGSGVGVSVNVGYTYADGYSANAGVAQGGLVGRVSWS</sequence>
<reference evidence="1" key="1">
    <citation type="journal article" date="2019" name="PLoS Negl. Trop. Dis.">
        <title>Revisiting the worldwide diversity of Leptospira species in the environment.</title>
        <authorList>
            <person name="Vincent A.T."/>
            <person name="Schiettekatte O."/>
            <person name="Bourhy P."/>
            <person name="Veyrier F.J."/>
            <person name="Picardeau M."/>
        </authorList>
    </citation>
    <scope>NUCLEOTIDE SEQUENCE [LARGE SCALE GENOMIC DNA]</scope>
    <source>
        <strain evidence="1">201800299</strain>
    </source>
</reference>
<protein>
    <submittedName>
        <fullName evidence="1">Uncharacterized protein</fullName>
    </submittedName>
</protein>
<keyword evidence="2" id="KW-1185">Reference proteome</keyword>
<dbReference type="EMBL" id="RQFA01000031">
    <property type="protein sequence ID" value="TGK35347.1"/>
    <property type="molecule type" value="Genomic_DNA"/>
</dbReference>
<organism evidence="1 2">
    <name type="scientific">Leptospira gomenensis</name>
    <dbReference type="NCBI Taxonomy" id="2484974"/>
    <lineage>
        <taxon>Bacteria</taxon>
        <taxon>Pseudomonadati</taxon>
        <taxon>Spirochaetota</taxon>
        <taxon>Spirochaetia</taxon>
        <taxon>Leptospirales</taxon>
        <taxon>Leptospiraceae</taxon>
        <taxon>Leptospira</taxon>
    </lineage>
</organism>
<name>A0A5F1YCE7_9LEPT</name>
<evidence type="ECO:0000313" key="1">
    <source>
        <dbReference type="EMBL" id="TGK35347.1"/>
    </source>
</evidence>
<dbReference type="RefSeq" id="WP_135591202.1">
    <property type="nucleotide sequence ID" value="NZ_RQEZ01000045.1"/>
</dbReference>
<feature type="non-terminal residue" evidence="1">
    <location>
        <position position="91"/>
    </location>
</feature>
<evidence type="ECO:0000313" key="2">
    <source>
        <dbReference type="Proteomes" id="UP000298277"/>
    </source>
</evidence>
<dbReference type="Proteomes" id="UP000298277">
    <property type="component" value="Unassembled WGS sequence"/>
</dbReference>
<comment type="caution">
    <text evidence="1">The sequence shown here is derived from an EMBL/GenBank/DDBJ whole genome shotgun (WGS) entry which is preliminary data.</text>
</comment>
<proteinExistence type="predicted"/>
<accession>A0A5F1YCE7</accession>
<gene>
    <name evidence="1" type="ORF">EHQ17_06665</name>
</gene>
<dbReference type="AlphaFoldDB" id="A0A5F1YCE7"/>